<dbReference type="Proteomes" id="UP000016480">
    <property type="component" value="Unassembled WGS sequence"/>
</dbReference>
<dbReference type="EMBL" id="AHCD03000043">
    <property type="protein sequence ID" value="KAF7783649.1"/>
    <property type="molecule type" value="Genomic_DNA"/>
</dbReference>
<dbReference type="RefSeq" id="WP_010385173.1">
    <property type="nucleotide sequence ID" value="NZ_AHCD03000043.1"/>
</dbReference>
<accession>A0A8T0C2R0</accession>
<name>A0A8T0C2R0_9GAMM</name>
<protein>
    <submittedName>
        <fullName evidence="1">Uncharacterized protein</fullName>
    </submittedName>
</protein>
<comment type="caution">
    <text evidence="1">The sequence shown here is derived from an EMBL/GenBank/DDBJ whole genome shotgun (WGS) entry which is preliminary data.</text>
</comment>
<sequence>MAKLKVNNQVVEQYIDPTKPLSIVEQYVAEFYGSDCEFSIELSDTEQQMINRIQVRSDVEKQVADSQSLLGTTSDTTHLLLNELSGFVNKLSEADNLEDVKASVISLKATIGDIEGLVATGELTFPYQSKGLDTVKQEIIERANGVNNLL</sequence>
<evidence type="ECO:0000313" key="2">
    <source>
        <dbReference type="Proteomes" id="UP000016480"/>
    </source>
</evidence>
<reference evidence="1 2" key="1">
    <citation type="journal article" date="2012" name="J. Bacteriol.">
        <title>Genome sequence of the cycloprodigiosin-producing bacterial strain Pseudoalteromonas rubra ATCC 29570(T).</title>
        <authorList>
            <person name="Xie B.B."/>
            <person name="Shu Y.L."/>
            <person name="Qin Q.L."/>
            <person name="Rong J.C."/>
            <person name="Zhang X.Y."/>
            <person name="Chen X.L."/>
            <person name="Zhou B.C."/>
            <person name="Zhang Y.Z."/>
        </authorList>
    </citation>
    <scope>NUCLEOTIDE SEQUENCE [LARGE SCALE GENOMIC DNA]</scope>
    <source>
        <strain evidence="1 2">DSM 6842</strain>
    </source>
</reference>
<evidence type="ECO:0000313" key="1">
    <source>
        <dbReference type="EMBL" id="KAF7783649.1"/>
    </source>
</evidence>
<dbReference type="AlphaFoldDB" id="A0A8T0C2R0"/>
<gene>
    <name evidence="1" type="ORF">PRUB_a3477</name>
</gene>
<proteinExistence type="predicted"/>
<organism evidence="1 2">
    <name type="scientific">Pseudoalteromonas rubra</name>
    <dbReference type="NCBI Taxonomy" id="43658"/>
    <lineage>
        <taxon>Bacteria</taxon>
        <taxon>Pseudomonadati</taxon>
        <taxon>Pseudomonadota</taxon>
        <taxon>Gammaproteobacteria</taxon>
        <taxon>Alteromonadales</taxon>
        <taxon>Pseudoalteromonadaceae</taxon>
        <taxon>Pseudoalteromonas</taxon>
    </lineage>
</organism>
<dbReference type="GeneID" id="61359787"/>